<dbReference type="PANTHER" id="PTHR13812">
    <property type="entry name" value="KETIMINE REDUCTASE MU-CRYSTALLIN"/>
    <property type="match status" value="1"/>
</dbReference>
<protein>
    <submittedName>
        <fullName evidence="1">2,3-diaminopropionate biosynthesis protein SbnB</fullName>
    </submittedName>
</protein>
<comment type="caution">
    <text evidence="1">The sequence shown here is derived from an EMBL/GenBank/DDBJ whole genome shotgun (WGS) entry which is preliminary data.</text>
</comment>
<dbReference type="PANTHER" id="PTHR13812:SF19">
    <property type="entry name" value="KETIMINE REDUCTASE MU-CRYSTALLIN"/>
    <property type="match status" value="1"/>
</dbReference>
<evidence type="ECO:0000313" key="1">
    <source>
        <dbReference type="EMBL" id="MCO8273914.1"/>
    </source>
</evidence>
<gene>
    <name evidence="1" type="primary">sbnB</name>
    <name evidence="1" type="ORF">M1L60_25275</name>
</gene>
<name>A0ABT1DSW4_9ACTN</name>
<dbReference type="Proteomes" id="UP001523369">
    <property type="component" value="Unassembled WGS sequence"/>
</dbReference>
<dbReference type="InterPro" id="IPR023401">
    <property type="entry name" value="ODC_N"/>
</dbReference>
<sequence>MLILRKADVESLLDGREQDVLDVVGRAYRLHDEGRSALPHSSFLRFPDQPRDRIIALPAFLGGDTKLAGLKWIASFPGNLERGIPRASAALLLNSCDTGVPEALLEASLISARRTAAGAALGALALGVEAAPRGVSLLGCGVINFETLRFLRTAAPSLAEVALFDLDAERAKTFAERAEATFAGLTVTVVDSAAEALAAHRLVALATTAATPYLDLADCRPGTTVLHTSLRDIEPEALLGAQNVVDDVDHVARERTSVHLAEQLAGHRDFIDATIGAVLRDPAALTRDPERVLVYSPFGLGVLDIALADHVRTLALAAGRGVRVDDFLTEAQA</sequence>
<proteinExistence type="predicted"/>
<evidence type="ECO:0000313" key="2">
    <source>
        <dbReference type="Proteomes" id="UP001523369"/>
    </source>
</evidence>
<dbReference type="NCBIfam" id="TIGR03944">
    <property type="entry name" value="dehyd_SbnB_fam"/>
    <property type="match status" value="1"/>
</dbReference>
<dbReference type="Gene3D" id="3.40.50.720">
    <property type="entry name" value="NAD(P)-binding Rossmann-like Domain"/>
    <property type="match status" value="1"/>
</dbReference>
<dbReference type="Gene3D" id="3.30.1780.10">
    <property type="entry name" value="ornithine cyclodeaminase, domain 1"/>
    <property type="match status" value="1"/>
</dbReference>
<dbReference type="SUPFAM" id="SSF51735">
    <property type="entry name" value="NAD(P)-binding Rossmann-fold domains"/>
    <property type="match status" value="1"/>
</dbReference>
<dbReference type="EMBL" id="JAMYJR010000028">
    <property type="protein sequence ID" value="MCO8273914.1"/>
    <property type="molecule type" value="Genomic_DNA"/>
</dbReference>
<organism evidence="1 2">
    <name type="scientific">Paractinoplanes aksuensis</name>
    <dbReference type="NCBI Taxonomy" id="2939490"/>
    <lineage>
        <taxon>Bacteria</taxon>
        <taxon>Bacillati</taxon>
        <taxon>Actinomycetota</taxon>
        <taxon>Actinomycetes</taxon>
        <taxon>Micromonosporales</taxon>
        <taxon>Micromonosporaceae</taxon>
        <taxon>Paractinoplanes</taxon>
    </lineage>
</organism>
<dbReference type="InterPro" id="IPR036291">
    <property type="entry name" value="NAD(P)-bd_dom_sf"/>
</dbReference>
<dbReference type="InterPro" id="IPR023866">
    <property type="entry name" value="SbnB"/>
</dbReference>
<accession>A0ABT1DSW4</accession>
<dbReference type="RefSeq" id="WP_253239994.1">
    <property type="nucleotide sequence ID" value="NZ_JAMYJR010000028.1"/>
</dbReference>
<keyword evidence="2" id="KW-1185">Reference proteome</keyword>
<dbReference type="PIRSF" id="PIRSF001439">
    <property type="entry name" value="CryM"/>
    <property type="match status" value="1"/>
</dbReference>
<dbReference type="InterPro" id="IPR003462">
    <property type="entry name" value="ODC_Mu_crystall"/>
</dbReference>
<reference evidence="1 2" key="1">
    <citation type="submission" date="2022-06" db="EMBL/GenBank/DDBJ databases">
        <title>New Species of the Genus Actinoplanes, ActinopZanes ferrugineus.</title>
        <authorList>
            <person name="Ding P."/>
        </authorList>
    </citation>
    <scope>NUCLEOTIDE SEQUENCE [LARGE SCALE GENOMIC DNA]</scope>
    <source>
        <strain evidence="1 2">TRM88003</strain>
    </source>
</reference>
<dbReference type="Pfam" id="PF02423">
    <property type="entry name" value="OCD_Mu_crystall"/>
    <property type="match status" value="1"/>
</dbReference>